<protein>
    <recommendedName>
        <fullName evidence="5">Tubulin/FtsZ GTPase domain-containing protein</fullName>
    </recommendedName>
</protein>
<sequence>MVGGHRVPLDPESLACVSRLRAWHAVKIWVLAASPSISRALWMGRLPNFRSLQLFDLPLTTVILNWHQSVGMSSFDPGSENEELDVKTDTKLRIDLPCQMGLAFVRGLRHFRQRLLIDPDALNDRDAQSEVLPSHLAIRSPWSAAWLQQCMHSLDNFISGPLTPTGPSQISTLLPPTLFPYRALDPSDSAESPQYRTLPTMREIVHLQAGQCGNQIGSAFWQTIAGEHGLDSNGIYHGHSDLQLDRMNVYFTEASSNKFVPRAVLVDLEPGTMDAVRAGPFAPATTGLRATTLKALNWSTR</sequence>
<proteinExistence type="inferred from homology"/>
<dbReference type="SUPFAM" id="SSF52490">
    <property type="entry name" value="Tubulin nucleotide-binding domain-like"/>
    <property type="match status" value="1"/>
</dbReference>
<organism evidence="6 7">
    <name type="scientific">Purpureocillium lilacinum</name>
    <name type="common">Paecilomyces lilacinus</name>
    <dbReference type="NCBI Taxonomy" id="33203"/>
    <lineage>
        <taxon>Eukaryota</taxon>
        <taxon>Fungi</taxon>
        <taxon>Dikarya</taxon>
        <taxon>Ascomycota</taxon>
        <taxon>Pezizomycotina</taxon>
        <taxon>Sordariomycetes</taxon>
        <taxon>Hypocreomycetidae</taxon>
        <taxon>Hypocreales</taxon>
        <taxon>Ophiocordycipitaceae</taxon>
        <taxon>Purpureocillium</taxon>
    </lineage>
</organism>
<dbReference type="Proteomes" id="UP000245956">
    <property type="component" value="Unassembled WGS sequence"/>
</dbReference>
<dbReference type="PANTHER" id="PTHR36527:SF3">
    <property type="entry name" value="OS01G0282866 PROTEIN"/>
    <property type="match status" value="1"/>
</dbReference>
<feature type="domain" description="Tubulin/FtsZ GTPase" evidence="5">
    <location>
        <begin position="203"/>
        <end position="285"/>
    </location>
</feature>
<dbReference type="AlphaFoldDB" id="A0A2U3DPA7"/>
<accession>A0A2U3DPA7</accession>
<dbReference type="PANTHER" id="PTHR36527">
    <property type="entry name" value="OS01G0282866 PROTEIN"/>
    <property type="match status" value="1"/>
</dbReference>
<keyword evidence="4" id="KW-0342">GTP-binding</keyword>
<comment type="similarity">
    <text evidence="1">Belongs to the tubulin family.</text>
</comment>
<gene>
    <name evidence="6" type="ORF">PCL_12683</name>
</gene>
<reference evidence="6 7" key="1">
    <citation type="journal article" date="2016" name="Front. Microbiol.">
        <title>Genome and transcriptome sequences reveal the specific parasitism of the nematophagous Purpureocillium lilacinum 36-1.</title>
        <authorList>
            <person name="Xie J."/>
            <person name="Li S."/>
            <person name="Mo C."/>
            <person name="Xiao X."/>
            <person name="Peng D."/>
            <person name="Wang G."/>
            <person name="Xiao Y."/>
        </authorList>
    </citation>
    <scope>NUCLEOTIDE SEQUENCE [LARGE SCALE GENOMIC DNA]</scope>
    <source>
        <strain evidence="6 7">36-1</strain>
    </source>
</reference>
<evidence type="ECO:0000256" key="1">
    <source>
        <dbReference type="ARBA" id="ARBA00009636"/>
    </source>
</evidence>
<dbReference type="GO" id="GO:0007017">
    <property type="term" value="P:microtubule-based process"/>
    <property type="evidence" value="ECO:0007669"/>
    <property type="project" value="InterPro"/>
</dbReference>
<evidence type="ECO:0000313" key="6">
    <source>
        <dbReference type="EMBL" id="PWI64087.1"/>
    </source>
</evidence>
<keyword evidence="3" id="KW-0547">Nucleotide-binding</keyword>
<dbReference type="GO" id="GO:0005874">
    <property type="term" value="C:microtubule"/>
    <property type="evidence" value="ECO:0007669"/>
    <property type="project" value="UniProtKB-KW"/>
</dbReference>
<dbReference type="Gene3D" id="3.40.50.1440">
    <property type="entry name" value="Tubulin/FtsZ, GTPase domain"/>
    <property type="match status" value="1"/>
</dbReference>
<evidence type="ECO:0000313" key="7">
    <source>
        <dbReference type="Proteomes" id="UP000245956"/>
    </source>
</evidence>
<dbReference type="InterPro" id="IPR003008">
    <property type="entry name" value="Tubulin_FtsZ_GTPase"/>
</dbReference>
<comment type="caution">
    <text evidence="6">The sequence shown here is derived from an EMBL/GenBank/DDBJ whole genome shotgun (WGS) entry which is preliminary data.</text>
</comment>
<dbReference type="PRINTS" id="PR01161">
    <property type="entry name" value="TUBULIN"/>
</dbReference>
<dbReference type="EMBL" id="LCWV01000099">
    <property type="protein sequence ID" value="PWI64087.1"/>
    <property type="molecule type" value="Genomic_DNA"/>
</dbReference>
<keyword evidence="2" id="KW-0493">Microtubule</keyword>
<dbReference type="InterPro" id="IPR036525">
    <property type="entry name" value="Tubulin/FtsZ_GTPase_sf"/>
</dbReference>
<name>A0A2U3DPA7_PURLI</name>
<dbReference type="InterPro" id="IPR000217">
    <property type="entry name" value="Tubulin"/>
</dbReference>
<dbReference type="GO" id="GO:0005525">
    <property type="term" value="F:GTP binding"/>
    <property type="evidence" value="ECO:0007669"/>
    <property type="project" value="UniProtKB-KW"/>
</dbReference>
<evidence type="ECO:0000256" key="3">
    <source>
        <dbReference type="ARBA" id="ARBA00022741"/>
    </source>
</evidence>
<evidence type="ECO:0000256" key="4">
    <source>
        <dbReference type="ARBA" id="ARBA00023134"/>
    </source>
</evidence>
<evidence type="ECO:0000259" key="5">
    <source>
        <dbReference type="Pfam" id="PF00091"/>
    </source>
</evidence>
<dbReference type="Pfam" id="PF00091">
    <property type="entry name" value="Tubulin"/>
    <property type="match status" value="1"/>
</dbReference>
<evidence type="ECO:0000256" key="2">
    <source>
        <dbReference type="ARBA" id="ARBA00022701"/>
    </source>
</evidence>